<dbReference type="PANTHER" id="PTHR30537:SF80">
    <property type="entry name" value="TRANSCRIPTIONAL REGULATOR"/>
    <property type="match status" value="1"/>
</dbReference>
<dbReference type="SUPFAM" id="SSF46785">
    <property type="entry name" value="Winged helix' DNA-binding domain"/>
    <property type="match status" value="1"/>
</dbReference>
<dbReference type="InterPro" id="IPR036388">
    <property type="entry name" value="WH-like_DNA-bd_sf"/>
</dbReference>
<dbReference type="Proteomes" id="UP001595665">
    <property type="component" value="Unassembled WGS sequence"/>
</dbReference>
<keyword evidence="4" id="KW-0804">Transcription</keyword>
<evidence type="ECO:0000256" key="5">
    <source>
        <dbReference type="SAM" id="Coils"/>
    </source>
</evidence>
<dbReference type="Pfam" id="PF03466">
    <property type="entry name" value="LysR_substrate"/>
    <property type="match status" value="1"/>
</dbReference>
<evidence type="ECO:0000256" key="2">
    <source>
        <dbReference type="ARBA" id="ARBA00023015"/>
    </source>
</evidence>
<dbReference type="InterPro" id="IPR036390">
    <property type="entry name" value="WH_DNA-bd_sf"/>
</dbReference>
<evidence type="ECO:0000256" key="1">
    <source>
        <dbReference type="ARBA" id="ARBA00009437"/>
    </source>
</evidence>
<dbReference type="RefSeq" id="WP_379737201.1">
    <property type="nucleotide sequence ID" value="NZ_JBHRVV010000001.1"/>
</dbReference>
<feature type="domain" description="HTH lysR-type" evidence="6">
    <location>
        <begin position="1"/>
        <end position="59"/>
    </location>
</feature>
<dbReference type="Gene3D" id="1.10.10.10">
    <property type="entry name" value="Winged helix-like DNA-binding domain superfamily/Winged helix DNA-binding domain"/>
    <property type="match status" value="1"/>
</dbReference>
<dbReference type="EMBL" id="JBHRVV010000001">
    <property type="protein sequence ID" value="MFC3460832.1"/>
    <property type="molecule type" value="Genomic_DNA"/>
</dbReference>
<protein>
    <submittedName>
        <fullName evidence="7">LysR family transcriptional regulator</fullName>
    </submittedName>
</protein>
<name>A0ABV7PSF5_9BURK</name>
<organism evidence="7 8">
    <name type="scientific">Massilia haematophila</name>
    <dbReference type="NCBI Taxonomy" id="457923"/>
    <lineage>
        <taxon>Bacteria</taxon>
        <taxon>Pseudomonadati</taxon>
        <taxon>Pseudomonadota</taxon>
        <taxon>Betaproteobacteria</taxon>
        <taxon>Burkholderiales</taxon>
        <taxon>Oxalobacteraceae</taxon>
        <taxon>Telluria group</taxon>
        <taxon>Massilia</taxon>
    </lineage>
</organism>
<dbReference type="InterPro" id="IPR000847">
    <property type="entry name" value="LysR_HTH_N"/>
</dbReference>
<comment type="similarity">
    <text evidence="1">Belongs to the LysR transcriptional regulatory family.</text>
</comment>
<reference evidence="8" key="1">
    <citation type="journal article" date="2019" name="Int. J. Syst. Evol. Microbiol.">
        <title>The Global Catalogue of Microorganisms (GCM) 10K type strain sequencing project: providing services to taxonomists for standard genome sequencing and annotation.</title>
        <authorList>
            <consortium name="The Broad Institute Genomics Platform"/>
            <consortium name="The Broad Institute Genome Sequencing Center for Infectious Disease"/>
            <person name="Wu L."/>
            <person name="Ma J."/>
        </authorList>
    </citation>
    <scope>NUCLEOTIDE SEQUENCE [LARGE SCALE GENOMIC DNA]</scope>
    <source>
        <strain evidence="8">CCM 7480</strain>
    </source>
</reference>
<dbReference type="InterPro" id="IPR005119">
    <property type="entry name" value="LysR_subst-bd"/>
</dbReference>
<keyword evidence="3" id="KW-0238">DNA-binding</keyword>
<evidence type="ECO:0000313" key="7">
    <source>
        <dbReference type="EMBL" id="MFC3460832.1"/>
    </source>
</evidence>
<evidence type="ECO:0000256" key="3">
    <source>
        <dbReference type="ARBA" id="ARBA00023125"/>
    </source>
</evidence>
<dbReference type="SUPFAM" id="SSF53850">
    <property type="entry name" value="Periplasmic binding protein-like II"/>
    <property type="match status" value="1"/>
</dbReference>
<keyword evidence="2" id="KW-0805">Transcription regulation</keyword>
<dbReference type="PROSITE" id="PS50931">
    <property type="entry name" value="HTH_LYSR"/>
    <property type="match status" value="1"/>
</dbReference>
<accession>A0ABV7PSF5</accession>
<evidence type="ECO:0000259" key="6">
    <source>
        <dbReference type="PROSITE" id="PS50931"/>
    </source>
</evidence>
<comment type="caution">
    <text evidence="7">The sequence shown here is derived from an EMBL/GenBank/DDBJ whole genome shotgun (WGS) entry which is preliminary data.</text>
</comment>
<gene>
    <name evidence="7" type="ORF">ACFOPH_21675</name>
</gene>
<proteinExistence type="inferred from homology"/>
<evidence type="ECO:0000313" key="8">
    <source>
        <dbReference type="Proteomes" id="UP001595665"/>
    </source>
</evidence>
<keyword evidence="8" id="KW-1185">Reference proteome</keyword>
<dbReference type="InterPro" id="IPR058163">
    <property type="entry name" value="LysR-type_TF_proteobact-type"/>
</dbReference>
<sequence length="336" mass="36901">MDRLRLMETFVRVVETGNFSAVAREERSTQSAISKQVQALETMLGAKLLVRSTRSHALTEAGKRYYERCRQVLDTLEDARAELHRTENEIAGVLRVAAPVSFGRLHIVPRLGAFYARYPKLKIDLQLDDGFVDLVVGGIDVAFRVGELKDSRLVARRIGTAHRAALAAPGYLARHGEPQEPGELRRHQCLVYTGLVNLNEWNFQNEAGEHIAVRVGGNFQSNSSEAIRQAVVEGLGIAYSPLWIYGDDIRAGRVQPILTRYRLPPLPLNVVFQPARKPSLKISHFVSFFADEFARDPDISQMLATPGSSGSTLEALGSGAGFAGKAQGQGKRPAGS</sequence>
<dbReference type="Gene3D" id="3.40.190.290">
    <property type="match status" value="1"/>
</dbReference>
<dbReference type="CDD" id="cd08422">
    <property type="entry name" value="PBP2_CrgA_like"/>
    <property type="match status" value="1"/>
</dbReference>
<evidence type="ECO:0000256" key="4">
    <source>
        <dbReference type="ARBA" id="ARBA00023163"/>
    </source>
</evidence>
<keyword evidence="5" id="KW-0175">Coiled coil</keyword>
<dbReference type="Pfam" id="PF00126">
    <property type="entry name" value="HTH_1"/>
    <property type="match status" value="1"/>
</dbReference>
<dbReference type="PANTHER" id="PTHR30537">
    <property type="entry name" value="HTH-TYPE TRANSCRIPTIONAL REGULATOR"/>
    <property type="match status" value="1"/>
</dbReference>
<feature type="coiled-coil region" evidence="5">
    <location>
        <begin position="66"/>
        <end position="96"/>
    </location>
</feature>